<reference evidence="1 2" key="1">
    <citation type="submission" date="2019-05" db="EMBL/GenBank/DDBJ databases">
        <title>Another draft genome of Portunus trituberculatus and its Hox gene families provides insights of decapod evolution.</title>
        <authorList>
            <person name="Jeong J.-H."/>
            <person name="Song I."/>
            <person name="Kim S."/>
            <person name="Choi T."/>
            <person name="Kim D."/>
            <person name="Ryu S."/>
            <person name="Kim W."/>
        </authorList>
    </citation>
    <scope>NUCLEOTIDE SEQUENCE [LARGE SCALE GENOMIC DNA]</scope>
    <source>
        <tissue evidence="1">Muscle</tissue>
    </source>
</reference>
<keyword evidence="2" id="KW-1185">Reference proteome</keyword>
<protein>
    <submittedName>
        <fullName evidence="1">Uncharacterized protein</fullName>
    </submittedName>
</protein>
<sequence>MKTNRDPKPTCRQRLTKTSTIRGGNFRSRPALLKTISPCMSTLQLTHGRIRRLSMPRNKTSSYPAPRHQARELHRCPWCIAEHAADATS</sequence>
<comment type="caution">
    <text evidence="1">The sequence shown here is derived from an EMBL/GenBank/DDBJ whole genome shotgun (WGS) entry which is preliminary data.</text>
</comment>
<evidence type="ECO:0000313" key="1">
    <source>
        <dbReference type="EMBL" id="MPC95597.1"/>
    </source>
</evidence>
<dbReference type="EMBL" id="VSRR010102845">
    <property type="protein sequence ID" value="MPC95597.1"/>
    <property type="molecule type" value="Genomic_DNA"/>
</dbReference>
<dbReference type="Proteomes" id="UP000324222">
    <property type="component" value="Unassembled WGS sequence"/>
</dbReference>
<gene>
    <name evidence="1" type="ORF">E2C01_090815</name>
</gene>
<evidence type="ECO:0000313" key="2">
    <source>
        <dbReference type="Proteomes" id="UP000324222"/>
    </source>
</evidence>
<dbReference type="AlphaFoldDB" id="A0A5B7JR56"/>
<accession>A0A5B7JR56</accession>
<name>A0A5B7JR56_PORTR</name>
<proteinExistence type="predicted"/>
<organism evidence="1 2">
    <name type="scientific">Portunus trituberculatus</name>
    <name type="common">Swimming crab</name>
    <name type="synonym">Neptunus trituberculatus</name>
    <dbReference type="NCBI Taxonomy" id="210409"/>
    <lineage>
        <taxon>Eukaryota</taxon>
        <taxon>Metazoa</taxon>
        <taxon>Ecdysozoa</taxon>
        <taxon>Arthropoda</taxon>
        <taxon>Crustacea</taxon>
        <taxon>Multicrustacea</taxon>
        <taxon>Malacostraca</taxon>
        <taxon>Eumalacostraca</taxon>
        <taxon>Eucarida</taxon>
        <taxon>Decapoda</taxon>
        <taxon>Pleocyemata</taxon>
        <taxon>Brachyura</taxon>
        <taxon>Eubrachyura</taxon>
        <taxon>Portunoidea</taxon>
        <taxon>Portunidae</taxon>
        <taxon>Portuninae</taxon>
        <taxon>Portunus</taxon>
    </lineage>
</organism>